<evidence type="ECO:0000256" key="6">
    <source>
        <dbReference type="SAM" id="Phobius"/>
    </source>
</evidence>
<feature type="transmembrane region" description="Helical" evidence="6">
    <location>
        <begin position="149"/>
        <end position="169"/>
    </location>
</feature>
<dbReference type="Pfam" id="PF03073">
    <property type="entry name" value="TspO_MBR"/>
    <property type="match status" value="1"/>
</dbReference>
<comment type="caution">
    <text evidence="7">The sequence shown here is derived from an EMBL/GenBank/DDBJ whole genome shotgun (WGS) entry which is preliminary data.</text>
</comment>
<dbReference type="InterPro" id="IPR038330">
    <property type="entry name" value="TspO/MBR-related_sf"/>
</dbReference>
<dbReference type="RefSeq" id="WP_097645238.1">
    <property type="nucleotide sequence ID" value="NZ_NQWI01000100.1"/>
</dbReference>
<feature type="transmembrane region" description="Helical" evidence="6">
    <location>
        <begin position="227"/>
        <end position="248"/>
    </location>
</feature>
<accession>A0A2A6RG43</accession>
<dbReference type="PANTHER" id="PTHR33802">
    <property type="entry name" value="SI:CH211-161H7.5-RELATED"/>
    <property type="match status" value="1"/>
</dbReference>
<dbReference type="EMBL" id="NQWI01000100">
    <property type="protein sequence ID" value="PDW01901.1"/>
    <property type="molecule type" value="Genomic_DNA"/>
</dbReference>
<dbReference type="GO" id="GO:0016020">
    <property type="term" value="C:membrane"/>
    <property type="evidence" value="ECO:0007669"/>
    <property type="project" value="UniProtKB-SubCell"/>
</dbReference>
<dbReference type="OrthoDB" id="5189031at2"/>
<organism evidence="7 8">
    <name type="scientific">Candidatus Viridilinea mediisalina</name>
    <dbReference type="NCBI Taxonomy" id="2024553"/>
    <lineage>
        <taxon>Bacteria</taxon>
        <taxon>Bacillati</taxon>
        <taxon>Chloroflexota</taxon>
        <taxon>Chloroflexia</taxon>
        <taxon>Chloroflexales</taxon>
        <taxon>Chloroflexineae</taxon>
        <taxon>Oscillochloridaceae</taxon>
        <taxon>Candidatus Viridilinea</taxon>
    </lineage>
</organism>
<comment type="subcellular location">
    <subcellularLocation>
        <location evidence="1">Membrane</location>
        <topology evidence="1">Multi-pass membrane protein</topology>
    </subcellularLocation>
</comment>
<feature type="transmembrane region" description="Helical" evidence="6">
    <location>
        <begin position="189"/>
        <end position="215"/>
    </location>
</feature>
<reference evidence="8" key="1">
    <citation type="submission" date="2017-08" db="EMBL/GenBank/DDBJ databases">
        <authorList>
            <person name="Grouzdev D.S."/>
            <person name="Gaisin V.A."/>
            <person name="Rysina M.S."/>
            <person name="Gorlenko V.M."/>
        </authorList>
    </citation>
    <scope>NUCLEOTIDE SEQUENCE [LARGE SCALE GENOMIC DNA]</scope>
    <source>
        <strain evidence="8">Kir15-3F</strain>
    </source>
</reference>
<evidence type="ECO:0000256" key="3">
    <source>
        <dbReference type="ARBA" id="ARBA00022692"/>
    </source>
</evidence>
<evidence type="ECO:0000256" key="2">
    <source>
        <dbReference type="ARBA" id="ARBA00007524"/>
    </source>
</evidence>
<evidence type="ECO:0000313" key="7">
    <source>
        <dbReference type="EMBL" id="PDW01901.1"/>
    </source>
</evidence>
<keyword evidence="3 6" id="KW-0812">Transmembrane</keyword>
<comment type="similarity">
    <text evidence="2">Belongs to the TspO/BZRP family.</text>
</comment>
<evidence type="ECO:0000256" key="1">
    <source>
        <dbReference type="ARBA" id="ARBA00004141"/>
    </source>
</evidence>
<dbReference type="Proteomes" id="UP000220527">
    <property type="component" value="Unassembled WGS sequence"/>
</dbReference>
<evidence type="ECO:0008006" key="9">
    <source>
        <dbReference type="Google" id="ProtNLM"/>
    </source>
</evidence>
<feature type="transmembrane region" description="Helical" evidence="6">
    <location>
        <begin position="53"/>
        <end position="75"/>
    </location>
</feature>
<keyword evidence="4 6" id="KW-1133">Transmembrane helix</keyword>
<dbReference type="Gene3D" id="1.20.1260.100">
    <property type="entry name" value="TspO/MBR protein"/>
    <property type="match status" value="1"/>
</dbReference>
<evidence type="ECO:0000313" key="8">
    <source>
        <dbReference type="Proteomes" id="UP000220527"/>
    </source>
</evidence>
<feature type="transmembrane region" description="Helical" evidence="6">
    <location>
        <begin position="12"/>
        <end position="33"/>
    </location>
</feature>
<keyword evidence="8" id="KW-1185">Reference proteome</keyword>
<proteinExistence type="inferred from homology"/>
<protein>
    <recommendedName>
        <fullName evidence="9">Tryptophan-rich sensory protein</fullName>
    </recommendedName>
</protein>
<keyword evidence="5 6" id="KW-0472">Membrane</keyword>
<name>A0A2A6RG43_9CHLR</name>
<dbReference type="PANTHER" id="PTHR33802:SF1">
    <property type="entry name" value="XK-RELATED PROTEIN"/>
    <property type="match status" value="1"/>
</dbReference>
<evidence type="ECO:0000256" key="5">
    <source>
        <dbReference type="ARBA" id="ARBA00023136"/>
    </source>
</evidence>
<dbReference type="AlphaFoldDB" id="A0A2A6RG43"/>
<gene>
    <name evidence="7" type="ORF">CJ255_16700</name>
</gene>
<sequence>MSQSNADLARQGAVVAALGSTIAMNVLANKLPLNGQTTGQISNRYPLMITPPGYVFGIWGLIYTGLTAYAVYQALPARRDQARLRRIAAPFIASCAANSAWLALWHYNKTKLTVPVMLGLLASLITIDRRIGKASQLSASDIAFVRTPFSLYLGWVSVATIVNITVALYDAGWDGFGAPPEAWTAGLLGSAGSLAAIMGVSEGDVPFPLVIAWASSGIARKNAKTPLVASMGWAVTAIGILAAIAGVLGGKLEDLEG</sequence>
<dbReference type="InterPro" id="IPR004307">
    <property type="entry name" value="TspO_MBR"/>
</dbReference>
<evidence type="ECO:0000256" key="4">
    <source>
        <dbReference type="ARBA" id="ARBA00022989"/>
    </source>
</evidence>